<dbReference type="GO" id="GO:0008168">
    <property type="term" value="F:methyltransferase activity"/>
    <property type="evidence" value="ECO:0007669"/>
    <property type="project" value="UniProtKB-KW"/>
</dbReference>
<dbReference type="EC" id="2.1.1.341" evidence="2"/>
<dbReference type="Gene3D" id="3.30.1360.120">
    <property type="entry name" value="Probable tRNA modification gtpase trme, domain 1"/>
    <property type="match status" value="1"/>
</dbReference>
<proteinExistence type="predicted"/>
<reference evidence="2" key="1">
    <citation type="submission" date="2023-10" db="EMBL/GenBank/DDBJ databases">
        <title>Genome sequence of Blautia coccoides DSM 935.</title>
        <authorList>
            <person name="Boeer T."/>
            <person name="Bengelsdorf F.R."/>
            <person name="Daniel R."/>
            <person name="Poehlein A."/>
        </authorList>
    </citation>
    <scope>NUCLEOTIDE SEQUENCE [LARGE SCALE GENOMIC DNA]</scope>
    <source>
        <strain evidence="2">DSM 935</strain>
    </source>
</reference>
<dbReference type="EMBL" id="CP136422">
    <property type="protein sequence ID" value="WPX76110.1"/>
    <property type="molecule type" value="Genomic_DNA"/>
</dbReference>
<name>A0ABZ0UJ03_9FIRM</name>
<gene>
    <name evidence="2" type="primary">ligM</name>
    <name evidence="2" type="ORF">BLCOC_44890</name>
</gene>
<dbReference type="GO" id="GO:0032259">
    <property type="term" value="P:methylation"/>
    <property type="evidence" value="ECO:0007669"/>
    <property type="project" value="UniProtKB-KW"/>
</dbReference>
<organism evidence="2 3">
    <name type="scientific">Blautia producta</name>
    <dbReference type="NCBI Taxonomy" id="33035"/>
    <lineage>
        <taxon>Bacteria</taxon>
        <taxon>Bacillati</taxon>
        <taxon>Bacillota</taxon>
        <taxon>Clostridia</taxon>
        <taxon>Lachnospirales</taxon>
        <taxon>Lachnospiraceae</taxon>
        <taxon>Blautia</taxon>
    </lineage>
</organism>
<keyword evidence="2" id="KW-0808">Transferase</keyword>
<accession>A0ABZ0UJ03</accession>
<dbReference type="InterPro" id="IPR027266">
    <property type="entry name" value="TrmE/GcvT-like"/>
</dbReference>
<sequence length="438" mass="49734">MSEAVKNQFLDVEPYYPEVYKYGNIMAKYITWEGDPWYEVGQSYFSSSYIHAGLSGLEETFKGPDAAKLLSDCSINNVFKWKPGKCKHLVALTPDGLVANHALFFKDSEESFRTTAGCSVPYITALQSGNYQCEYITRNVFIFQLSGPLSLTILEKTAGKNLRDIQFLDFCPIKFPGIEEELEICRIGMSGTLAYEIHGPAENGPAVYDYIYQIGKPMGMKRMGWKDYTVNHTFGGFAQMTVNFEISLYQYPEFCASAPFQMECRGSVDPKDLRARFRTPVECDWAWMAEFDHEFTGREALEKEIADPKRRLVTLEFLADDLADVYRSQFTDEPYKYMDMPCADPQPAGGHQDYVTDHQGNVIGISADPTYSSHFHTMISHAIIDVNEIEEGKEVLVQWGDYGKKIKNLRAVITKFPYIHGVMDNRDYDLSTVPSGND</sequence>
<dbReference type="GO" id="GO:0016787">
    <property type="term" value="F:hydrolase activity"/>
    <property type="evidence" value="ECO:0007669"/>
    <property type="project" value="UniProtKB-KW"/>
</dbReference>
<dbReference type="Proteomes" id="UP001325248">
    <property type="component" value="Chromosome"/>
</dbReference>
<feature type="domain" description="GCVT N-terminal" evidence="1">
    <location>
        <begin position="61"/>
        <end position="225"/>
    </location>
</feature>
<protein>
    <submittedName>
        <fullName evidence="2">Vanillate/3-O-methylgallate O-demethylase</fullName>
        <ecNumber evidence="2">2.1.1.341</ecNumber>
    </submittedName>
</protein>
<dbReference type="PIRSF" id="PIRSF006487">
    <property type="entry name" value="GcvT"/>
    <property type="match status" value="1"/>
</dbReference>
<dbReference type="InterPro" id="IPR028896">
    <property type="entry name" value="GcvT/YgfZ/DmdA"/>
</dbReference>
<evidence type="ECO:0000313" key="2">
    <source>
        <dbReference type="EMBL" id="WPX76110.1"/>
    </source>
</evidence>
<keyword evidence="3" id="KW-1185">Reference proteome</keyword>
<evidence type="ECO:0000313" key="3">
    <source>
        <dbReference type="Proteomes" id="UP001325248"/>
    </source>
</evidence>
<dbReference type="SUPFAM" id="SSF103025">
    <property type="entry name" value="Folate-binding domain"/>
    <property type="match status" value="1"/>
</dbReference>
<dbReference type="PANTHER" id="PTHR43757">
    <property type="entry name" value="AMINOMETHYLTRANSFERASE"/>
    <property type="match status" value="1"/>
</dbReference>
<dbReference type="Pfam" id="PF01571">
    <property type="entry name" value="GCV_T"/>
    <property type="match status" value="1"/>
</dbReference>
<dbReference type="PANTHER" id="PTHR43757:SF2">
    <property type="entry name" value="AMINOMETHYLTRANSFERASE, MITOCHONDRIAL"/>
    <property type="match status" value="1"/>
</dbReference>
<keyword evidence="2" id="KW-0489">Methyltransferase</keyword>
<dbReference type="InterPro" id="IPR006222">
    <property type="entry name" value="GCVT_N"/>
</dbReference>
<evidence type="ECO:0000259" key="1">
    <source>
        <dbReference type="Pfam" id="PF01571"/>
    </source>
</evidence>